<dbReference type="AlphaFoldDB" id="A0A0F0KJB9"/>
<dbReference type="RefSeq" id="WP_045254322.1">
    <property type="nucleotide sequence ID" value="NZ_CAKKLS010000034.1"/>
</dbReference>
<dbReference type="GeneID" id="94445197"/>
<organism evidence="1 2">
    <name type="scientific">Microbacterium foliorum</name>
    <dbReference type="NCBI Taxonomy" id="104336"/>
    <lineage>
        <taxon>Bacteria</taxon>
        <taxon>Bacillati</taxon>
        <taxon>Actinomycetota</taxon>
        <taxon>Actinomycetes</taxon>
        <taxon>Micrococcales</taxon>
        <taxon>Microbacteriaceae</taxon>
        <taxon>Microbacterium</taxon>
    </lineage>
</organism>
<dbReference type="PATRIC" id="fig|104336.4.peg.2002"/>
<protein>
    <submittedName>
        <fullName evidence="1">Uncharacterized protein</fullName>
    </submittedName>
</protein>
<dbReference type="KEGG" id="mfol:DXT68_12405"/>
<dbReference type="Proteomes" id="UP000033572">
    <property type="component" value="Unassembled WGS sequence"/>
</dbReference>
<evidence type="ECO:0000313" key="2">
    <source>
        <dbReference type="Proteomes" id="UP000033572"/>
    </source>
</evidence>
<proteinExistence type="predicted"/>
<accession>A0A0F0KJB9</accession>
<reference evidence="1 2" key="1">
    <citation type="submission" date="2015-02" db="EMBL/GenBank/DDBJ databases">
        <title>Draft genome sequences of ten Microbacterium spp. with emphasis on heavy metal contaminated environments.</title>
        <authorList>
            <person name="Corretto E."/>
        </authorList>
    </citation>
    <scope>NUCLEOTIDE SEQUENCE [LARGE SCALE GENOMIC DNA]</scope>
    <source>
        <strain evidence="1 2">DSM 12966</strain>
    </source>
</reference>
<dbReference type="EMBL" id="JYIU01000042">
    <property type="protein sequence ID" value="KJL20997.1"/>
    <property type="molecule type" value="Genomic_DNA"/>
</dbReference>
<comment type="caution">
    <text evidence="1">The sequence shown here is derived from an EMBL/GenBank/DDBJ whole genome shotgun (WGS) entry which is preliminary data.</text>
</comment>
<name>A0A0F0KJB9_9MICO</name>
<evidence type="ECO:0000313" key="1">
    <source>
        <dbReference type="EMBL" id="KJL20997.1"/>
    </source>
</evidence>
<gene>
    <name evidence="1" type="ORF">RN50_01964</name>
</gene>
<keyword evidence="2" id="KW-1185">Reference proteome</keyword>
<sequence length="105" mass="11880">MESISVVDAVRAAWARVGGTQILPGEFKLLEVTEKHETLELLVTGPAGESFGYRTPLHDPERSFEQAPDEWVMWNVIVPLVEELETDPASRYPADENEIRWIDSD</sequence>